<protein>
    <recommendedName>
        <fullName evidence="1">Wadjet protein JetD C-terminal domain-containing protein</fullName>
    </recommendedName>
</protein>
<dbReference type="EMBL" id="PDKW01000037">
    <property type="protein sequence ID" value="PGH59071.1"/>
    <property type="molecule type" value="Genomic_DNA"/>
</dbReference>
<dbReference type="GO" id="GO:0005694">
    <property type="term" value="C:chromosome"/>
    <property type="evidence" value="ECO:0007669"/>
    <property type="project" value="InterPro"/>
</dbReference>
<dbReference type="OrthoDB" id="186173at2"/>
<evidence type="ECO:0000313" key="3">
    <source>
        <dbReference type="Proteomes" id="UP000225379"/>
    </source>
</evidence>
<organism evidence="2 3">
    <name type="scientific">Azospirillum palustre</name>
    <dbReference type="NCBI Taxonomy" id="2044885"/>
    <lineage>
        <taxon>Bacteria</taxon>
        <taxon>Pseudomonadati</taxon>
        <taxon>Pseudomonadota</taxon>
        <taxon>Alphaproteobacteria</taxon>
        <taxon>Rhodospirillales</taxon>
        <taxon>Azospirillaceae</taxon>
        <taxon>Azospirillum</taxon>
    </lineage>
</organism>
<dbReference type="Gene3D" id="3.40.1360.10">
    <property type="match status" value="1"/>
</dbReference>
<keyword evidence="3" id="KW-1185">Reference proteome</keyword>
<feature type="domain" description="Wadjet protein JetD C-terminal" evidence="1">
    <location>
        <begin position="64"/>
        <end position="169"/>
    </location>
</feature>
<gene>
    <name evidence="2" type="ORF">CRT60_03575</name>
</gene>
<dbReference type="SUPFAM" id="SSF56726">
    <property type="entry name" value="DNA topoisomerase IV, alpha subunit"/>
    <property type="match status" value="1"/>
</dbReference>
<dbReference type="Pfam" id="PF09983">
    <property type="entry name" value="JetD_C"/>
    <property type="match status" value="1"/>
</dbReference>
<name>A0A2B8BM97_9PROT</name>
<comment type="caution">
    <text evidence="2">The sequence shown here is derived from an EMBL/GenBank/DDBJ whole genome shotgun (WGS) entry which is preliminary data.</text>
</comment>
<evidence type="ECO:0000259" key="1">
    <source>
        <dbReference type="Pfam" id="PF09983"/>
    </source>
</evidence>
<dbReference type="InterPro" id="IPR036078">
    <property type="entry name" value="Spo11/TopoVI_A_sf"/>
</dbReference>
<dbReference type="InterPro" id="IPR024534">
    <property type="entry name" value="JetD_C"/>
</dbReference>
<dbReference type="GO" id="GO:0003677">
    <property type="term" value="F:DNA binding"/>
    <property type="evidence" value="ECO:0007669"/>
    <property type="project" value="InterPro"/>
</dbReference>
<reference evidence="3" key="1">
    <citation type="submission" date="2017-10" db="EMBL/GenBank/DDBJ databases">
        <authorList>
            <person name="Kravchenko I.K."/>
            <person name="Grouzdev D.S."/>
        </authorList>
    </citation>
    <scope>NUCLEOTIDE SEQUENCE [LARGE SCALE GENOMIC DNA]</scope>
    <source>
        <strain evidence="3">B2</strain>
    </source>
</reference>
<dbReference type="Proteomes" id="UP000225379">
    <property type="component" value="Unassembled WGS sequence"/>
</dbReference>
<dbReference type="AlphaFoldDB" id="A0A2B8BM97"/>
<proteinExistence type="predicted"/>
<sequence length="206" mass="22845">MGRHADLLPPRLARALRKRFDLPNAPPREALAAFGLEKFPQPVLLRGSLCLPGGKLLDGRPYVGVPPEWLETLAVAGRPEYFLVIENLASFNRHVREVEDSSIVLYSGGFPALATLKAIRRMDALLPADVPFFHWGDIDADGVRILQHIARSIDRPLRPHLMGVDAWSDAAVDELCRHLADPAFVPMEQEELDPQSPLAGTPAQWQ</sequence>
<accession>A0A2B8BM97</accession>
<evidence type="ECO:0000313" key="2">
    <source>
        <dbReference type="EMBL" id="PGH59071.1"/>
    </source>
</evidence>